<dbReference type="EMBL" id="BAABGU010000064">
    <property type="protein sequence ID" value="GAA4580663.1"/>
    <property type="molecule type" value="Genomic_DNA"/>
</dbReference>
<comment type="caution">
    <text evidence="5">The sequence shown here is derived from an EMBL/GenBank/DDBJ whole genome shotgun (WGS) entry which is preliminary data.</text>
</comment>
<dbReference type="RefSeq" id="WP_346125222.1">
    <property type="nucleotide sequence ID" value="NZ_BAABGU010000064.1"/>
</dbReference>
<sequence>MDRYRDTQDIRPDTPSKECLARAAGLKVAVVGGGLGGLMAARTLARWGVKVTVYEARAQVGGRVLSDSTFAKGRITEAGAELIGSIHTRWCALAKEYGISLISRMDGDLYRGQQLQQRMILDRLLTREEIADIEKQKVDRVLRPMAEFARQNIGSGKESEPWKQPGLATLDRTSVADALEKRFGVSRTERLWPAMEFFLVNNNVSRLEHMSLLALLCLVRGGQTERRAGRPVTIAPDSLMGYWTELEIYRCGDGCQRLAQAIAGEVQARKGCRVIRTMGVRRIDLRPQGGGVLVTARSTKNLRFDEWLREKIPANPLMDTRRYDCVVFAVPPPVWGDVEITPFHPKDVIGLMGSGAAVKSFSNVKERFWVKDGVAPLGGSLEIGQVWEGTDNQTRSRGQDIVLSVFTGSRTPSVDAYKRGLARLYPADPQNRDSGYLRNLRRSMLVDWSRQPFIRTGYSSPRVGQVFTIGKELNEPFQGRLFFAGEHTQMDHFGYMEGAIRSGERAARLLVDQVCQPLKKPPEPVVTATTGVPGGTARAG</sequence>
<dbReference type="InterPro" id="IPR001613">
    <property type="entry name" value="Flavin_amine_oxidase"/>
</dbReference>
<comment type="cofactor">
    <cofactor evidence="1">
        <name>FAD</name>
        <dbReference type="ChEBI" id="CHEBI:57692"/>
    </cofactor>
</comment>
<feature type="domain" description="Amine oxidase" evidence="4">
    <location>
        <begin position="35"/>
        <end position="510"/>
    </location>
</feature>
<reference evidence="6" key="1">
    <citation type="journal article" date="2019" name="Int. J. Syst. Evol. Microbiol.">
        <title>The Global Catalogue of Microorganisms (GCM) 10K type strain sequencing project: providing services to taxonomists for standard genome sequencing and annotation.</title>
        <authorList>
            <consortium name="The Broad Institute Genomics Platform"/>
            <consortium name="The Broad Institute Genome Sequencing Center for Infectious Disease"/>
            <person name="Wu L."/>
            <person name="Ma J."/>
        </authorList>
    </citation>
    <scope>NUCLEOTIDE SEQUENCE [LARGE SCALE GENOMIC DNA]</scope>
    <source>
        <strain evidence="6">JCM 3175</strain>
    </source>
</reference>
<dbReference type="InterPro" id="IPR036188">
    <property type="entry name" value="FAD/NAD-bd_sf"/>
</dbReference>
<dbReference type="PRINTS" id="PR00757">
    <property type="entry name" value="AMINEOXDASEF"/>
</dbReference>
<organism evidence="5 6">
    <name type="scientific">Micromonospora coerulea</name>
    <dbReference type="NCBI Taxonomy" id="47856"/>
    <lineage>
        <taxon>Bacteria</taxon>
        <taxon>Bacillati</taxon>
        <taxon>Actinomycetota</taxon>
        <taxon>Actinomycetes</taxon>
        <taxon>Micromonosporales</taxon>
        <taxon>Micromonosporaceae</taxon>
        <taxon>Micromonospora</taxon>
    </lineage>
</organism>
<dbReference type="Pfam" id="PF01593">
    <property type="entry name" value="Amino_oxidase"/>
    <property type="match status" value="1"/>
</dbReference>
<evidence type="ECO:0000256" key="1">
    <source>
        <dbReference type="ARBA" id="ARBA00001974"/>
    </source>
</evidence>
<dbReference type="InterPro" id="IPR002937">
    <property type="entry name" value="Amino_oxidase"/>
</dbReference>
<keyword evidence="3" id="KW-0560">Oxidoreductase</keyword>
<dbReference type="Gene3D" id="3.50.50.60">
    <property type="entry name" value="FAD/NAD(P)-binding domain"/>
    <property type="match status" value="1"/>
</dbReference>
<evidence type="ECO:0000259" key="4">
    <source>
        <dbReference type="Pfam" id="PF01593"/>
    </source>
</evidence>
<evidence type="ECO:0000313" key="5">
    <source>
        <dbReference type="EMBL" id="GAA4580663.1"/>
    </source>
</evidence>
<comment type="similarity">
    <text evidence="2">Belongs to the flavin monoamine oxidase family.</text>
</comment>
<evidence type="ECO:0000256" key="3">
    <source>
        <dbReference type="ARBA" id="ARBA00023002"/>
    </source>
</evidence>
<dbReference type="SUPFAM" id="SSF51905">
    <property type="entry name" value="FAD/NAD(P)-binding domain"/>
    <property type="match status" value="1"/>
</dbReference>
<evidence type="ECO:0000256" key="2">
    <source>
        <dbReference type="ARBA" id="ARBA00005995"/>
    </source>
</evidence>
<dbReference type="PANTHER" id="PTHR43563:SF1">
    <property type="entry name" value="AMINE OXIDASE [FLAVIN-CONTAINING] B"/>
    <property type="match status" value="1"/>
</dbReference>
<gene>
    <name evidence="5" type="ORF">GCM10023176_60530</name>
</gene>
<proteinExistence type="inferred from homology"/>
<dbReference type="PANTHER" id="PTHR43563">
    <property type="entry name" value="AMINE OXIDASE"/>
    <property type="match status" value="1"/>
</dbReference>
<name>A0ABP8T340_9ACTN</name>
<evidence type="ECO:0000313" key="6">
    <source>
        <dbReference type="Proteomes" id="UP001500307"/>
    </source>
</evidence>
<dbReference type="Proteomes" id="UP001500307">
    <property type="component" value="Unassembled WGS sequence"/>
</dbReference>
<protein>
    <recommendedName>
        <fullName evidence="4">Amine oxidase domain-containing protein</fullName>
    </recommendedName>
</protein>
<keyword evidence="6" id="KW-1185">Reference proteome</keyword>
<dbReference type="InterPro" id="IPR050703">
    <property type="entry name" value="Flavin_MAO"/>
</dbReference>
<accession>A0ABP8T340</accession>